<sequence length="125" mass="13361">MNRIYTTPESTRTHLSALGARVSVVAFAPAQCEWCGMADQLATVRVYGDPAPAMGLGYEPISYVEVCADLCAEGVVRRALSELSACSRRGVVVEVAATRCAFCEQEGGHAPSCPVPHRRHLAVAR</sequence>
<organism evidence="1 2">
    <name type="scientific">Actinokineospora globicatena</name>
    <dbReference type="NCBI Taxonomy" id="103729"/>
    <lineage>
        <taxon>Bacteria</taxon>
        <taxon>Bacillati</taxon>
        <taxon>Actinomycetota</taxon>
        <taxon>Actinomycetes</taxon>
        <taxon>Pseudonocardiales</taxon>
        <taxon>Pseudonocardiaceae</taxon>
        <taxon>Actinokineospora</taxon>
    </lineage>
</organism>
<name>A0A9W6V6P8_9PSEU</name>
<dbReference type="AlphaFoldDB" id="A0A9W6V6P8"/>
<comment type="caution">
    <text evidence="1">The sequence shown here is derived from an EMBL/GenBank/DDBJ whole genome shotgun (WGS) entry which is preliminary data.</text>
</comment>
<proteinExistence type="predicted"/>
<evidence type="ECO:0000313" key="1">
    <source>
        <dbReference type="EMBL" id="GLW91820.1"/>
    </source>
</evidence>
<dbReference type="EMBL" id="BSSD01000003">
    <property type="protein sequence ID" value="GLW91820.1"/>
    <property type="molecule type" value="Genomic_DNA"/>
</dbReference>
<dbReference type="Proteomes" id="UP001165042">
    <property type="component" value="Unassembled WGS sequence"/>
</dbReference>
<protein>
    <submittedName>
        <fullName evidence="1">Uncharacterized protein</fullName>
    </submittedName>
</protein>
<keyword evidence="2" id="KW-1185">Reference proteome</keyword>
<evidence type="ECO:0000313" key="2">
    <source>
        <dbReference type="Proteomes" id="UP001165042"/>
    </source>
</evidence>
<gene>
    <name evidence="1" type="ORF">Aglo03_26360</name>
</gene>
<dbReference type="RefSeq" id="WP_285610597.1">
    <property type="nucleotide sequence ID" value="NZ_BSSD01000003.1"/>
</dbReference>
<reference evidence="1" key="1">
    <citation type="submission" date="2023-02" db="EMBL/GenBank/DDBJ databases">
        <title>Actinokineospora globicatena NBRC 15670.</title>
        <authorList>
            <person name="Ichikawa N."/>
            <person name="Sato H."/>
            <person name="Tonouchi N."/>
        </authorList>
    </citation>
    <scope>NUCLEOTIDE SEQUENCE</scope>
    <source>
        <strain evidence="1">NBRC 15670</strain>
    </source>
</reference>
<accession>A0A9W6V6P8</accession>